<feature type="compositionally biased region" description="Polar residues" evidence="1">
    <location>
        <begin position="45"/>
        <end position="59"/>
    </location>
</feature>
<comment type="caution">
    <text evidence="2">The sequence shown here is derived from an EMBL/GenBank/DDBJ whole genome shotgun (WGS) entry which is preliminary data.</text>
</comment>
<organism evidence="2 3">
    <name type="scientific">Tribonema minus</name>
    <dbReference type="NCBI Taxonomy" id="303371"/>
    <lineage>
        <taxon>Eukaryota</taxon>
        <taxon>Sar</taxon>
        <taxon>Stramenopiles</taxon>
        <taxon>Ochrophyta</taxon>
        <taxon>PX clade</taxon>
        <taxon>Xanthophyceae</taxon>
        <taxon>Tribonematales</taxon>
        <taxon>Tribonemataceae</taxon>
        <taxon>Tribonema</taxon>
    </lineage>
</organism>
<feature type="compositionally biased region" description="Basic and acidic residues" evidence="1">
    <location>
        <begin position="23"/>
        <end position="40"/>
    </location>
</feature>
<feature type="region of interest" description="Disordered" evidence="1">
    <location>
        <begin position="23"/>
        <end position="69"/>
    </location>
</feature>
<evidence type="ECO:0000313" key="2">
    <source>
        <dbReference type="EMBL" id="KAG5176513.1"/>
    </source>
</evidence>
<dbReference type="AlphaFoldDB" id="A0A836C975"/>
<evidence type="ECO:0000313" key="3">
    <source>
        <dbReference type="Proteomes" id="UP000664859"/>
    </source>
</evidence>
<feature type="region of interest" description="Disordered" evidence="1">
    <location>
        <begin position="418"/>
        <end position="456"/>
    </location>
</feature>
<evidence type="ECO:0000256" key="1">
    <source>
        <dbReference type="SAM" id="MobiDB-lite"/>
    </source>
</evidence>
<gene>
    <name evidence="2" type="ORF">JKP88DRAFT_335353</name>
</gene>
<protein>
    <submittedName>
        <fullName evidence="2">Uncharacterized protein</fullName>
    </submittedName>
</protein>
<keyword evidence="3" id="KW-1185">Reference proteome</keyword>
<reference evidence="2" key="1">
    <citation type="submission" date="2021-02" db="EMBL/GenBank/DDBJ databases">
        <title>First Annotated Genome of the Yellow-green Alga Tribonema minus.</title>
        <authorList>
            <person name="Mahan K.M."/>
        </authorList>
    </citation>
    <scope>NUCLEOTIDE SEQUENCE</scope>
    <source>
        <strain evidence="2">UTEX B ZZ1240</strain>
    </source>
</reference>
<accession>A0A836C975</accession>
<name>A0A836C975_9STRA</name>
<dbReference type="Proteomes" id="UP000664859">
    <property type="component" value="Unassembled WGS sequence"/>
</dbReference>
<dbReference type="EMBL" id="JAFCMP010000536">
    <property type="protein sequence ID" value="KAG5176513.1"/>
    <property type="molecule type" value="Genomic_DNA"/>
</dbReference>
<feature type="compositionally biased region" description="Polar residues" evidence="1">
    <location>
        <begin position="446"/>
        <end position="456"/>
    </location>
</feature>
<sequence>MGPHILDVPIIGQVVGFFVSFHRPREDKQKSPPAPAERRQKGSVRPSQPADTAPTTQASAPVGPEQQEDTEDFGAELGALFDSSSSFSPVAATPFTTTIPETTDLLHIDTTSTKTDLSLQQDRLEASQELQQRRDELLSCLDGATAMKEDIGAGAIDINDVAEETMVCPLFNGAAKALSAPTPHTNTYIPNAPPRRAARASGALNATGRFTTNLFGNIGKTCQDVIDNSGRACVEAADNFNKCAAELQGGAVRWCAKVQEEQQRRHAAWEKEEGMRRLYSRQRKRRAVRNAASRREMAAADAALEAQEKARKAAYVAAGNGSPRIAINLMVADERGAIDDAEKLQRVRRVALAVQLKLDEEAEIVVPAHGRPLRSILKKGDHALPLAAAQMLSSVTAVDVVVTRCWLRIGTWGGDALRQKQRHSGRSVSGGPAAAEALTGEVEQHSGGSSSDQYAA</sequence>
<proteinExistence type="predicted"/>